<keyword evidence="5" id="KW-1185">Reference proteome</keyword>
<feature type="transmembrane region" description="Helical" evidence="1">
    <location>
        <begin position="96"/>
        <end position="118"/>
    </location>
</feature>
<keyword evidence="1" id="KW-0812">Transmembrane</keyword>
<sequence>MGNLFLREKENWFAWSIWGLVGAVVTFFVAMSTKQPHYLGLSAVVVLLLLTWWMQSTKRFDFGRAFKICCYVLTITCLPAFALVIVPSYNLNKIDVIVQGSGFAIVSLIVCLVCSLIAKRPKQYY</sequence>
<evidence type="ECO:0000313" key="2">
    <source>
        <dbReference type="EMBL" id="KPM82727.1"/>
    </source>
</evidence>
<dbReference type="Proteomes" id="UP001377972">
    <property type="component" value="Unassembled WGS sequence"/>
</dbReference>
<name>A0A0P7D341_9GAMM</name>
<dbReference type="EMBL" id="LJTC01000010">
    <property type="protein sequence ID" value="KPM82727.1"/>
    <property type="molecule type" value="Genomic_DNA"/>
</dbReference>
<feature type="transmembrane region" description="Helical" evidence="1">
    <location>
        <begin position="12"/>
        <end position="31"/>
    </location>
</feature>
<dbReference type="OrthoDB" id="6315306at2"/>
<evidence type="ECO:0000313" key="4">
    <source>
        <dbReference type="Proteomes" id="UP000050378"/>
    </source>
</evidence>
<keyword evidence="1" id="KW-1133">Transmembrane helix</keyword>
<dbReference type="STRING" id="570156.AOG27_15590"/>
<dbReference type="EMBL" id="JAQPZS010000001">
    <property type="protein sequence ID" value="MEJ6494740.1"/>
    <property type="molecule type" value="Genomic_DNA"/>
</dbReference>
<protein>
    <submittedName>
        <fullName evidence="2">Uncharacterized protein</fullName>
    </submittedName>
</protein>
<comment type="caution">
    <text evidence="2">The sequence shown here is derived from an EMBL/GenBank/DDBJ whole genome shotgun (WGS) entry which is preliminary data.</text>
</comment>
<proteinExistence type="predicted"/>
<reference evidence="3 5" key="2">
    <citation type="submission" date="2023-01" db="EMBL/GenBank/DDBJ databases">
        <title>Trichodesmium-associated heterotrophic epibiont bacteria.</title>
        <authorList>
            <person name="Cleveland C.S."/>
            <person name="Webb E.A."/>
        </authorList>
    </citation>
    <scope>NUCLEOTIDE SEQUENCE [LARGE SCALE GENOMIC DNA]</scope>
    <source>
        <strain evidence="3 5">USCH2</strain>
    </source>
</reference>
<reference evidence="2 4" key="1">
    <citation type="submission" date="2015-09" db="EMBL/GenBank/DDBJ databases">
        <title>Draft Genome Sequence of Pseudoalteromonas lipolytica UCD-48B.</title>
        <authorList>
            <person name="Krusor M."/>
            <person name="Coil D.A."/>
            <person name="Lang J.M."/>
            <person name="Eisen J.A."/>
            <person name="Alexiev A."/>
        </authorList>
    </citation>
    <scope>NUCLEOTIDE SEQUENCE [LARGE SCALE GENOMIC DNA]</scope>
    <source>
        <strain evidence="2 4">UCD-48B</strain>
    </source>
</reference>
<feature type="transmembrane region" description="Helical" evidence="1">
    <location>
        <begin position="37"/>
        <end position="54"/>
    </location>
</feature>
<gene>
    <name evidence="2" type="ORF">AOG27_15590</name>
    <name evidence="3" type="ORF">PQI24_01770</name>
</gene>
<organism evidence="2 4">
    <name type="scientific">Pseudoalteromonas lipolytica</name>
    <dbReference type="NCBI Taxonomy" id="570156"/>
    <lineage>
        <taxon>Bacteria</taxon>
        <taxon>Pseudomonadati</taxon>
        <taxon>Pseudomonadota</taxon>
        <taxon>Gammaproteobacteria</taxon>
        <taxon>Alteromonadales</taxon>
        <taxon>Pseudoalteromonadaceae</taxon>
        <taxon>Pseudoalteromonas</taxon>
    </lineage>
</organism>
<dbReference type="AlphaFoldDB" id="A0A0P7D341"/>
<dbReference type="PATRIC" id="fig|570156.3.peg.4208"/>
<dbReference type="Proteomes" id="UP000050378">
    <property type="component" value="Unassembled WGS sequence"/>
</dbReference>
<accession>A0A0P7D341</accession>
<evidence type="ECO:0000256" key="1">
    <source>
        <dbReference type="SAM" id="Phobius"/>
    </source>
</evidence>
<feature type="transmembrane region" description="Helical" evidence="1">
    <location>
        <begin position="66"/>
        <end position="90"/>
    </location>
</feature>
<keyword evidence="1" id="KW-0472">Membrane</keyword>
<evidence type="ECO:0000313" key="5">
    <source>
        <dbReference type="Proteomes" id="UP001377972"/>
    </source>
</evidence>
<dbReference type="RefSeq" id="WP_054553932.1">
    <property type="nucleotide sequence ID" value="NZ_JAQPZS010000001.1"/>
</dbReference>
<evidence type="ECO:0000313" key="3">
    <source>
        <dbReference type="EMBL" id="MEJ6494740.1"/>
    </source>
</evidence>